<dbReference type="EMBL" id="HACG01041586">
    <property type="protein sequence ID" value="CEK88451.1"/>
    <property type="molecule type" value="Transcribed_RNA"/>
</dbReference>
<proteinExistence type="predicted"/>
<organism evidence="1">
    <name type="scientific">Arion vulgaris</name>
    <dbReference type="NCBI Taxonomy" id="1028688"/>
    <lineage>
        <taxon>Eukaryota</taxon>
        <taxon>Metazoa</taxon>
        <taxon>Spiralia</taxon>
        <taxon>Lophotrochozoa</taxon>
        <taxon>Mollusca</taxon>
        <taxon>Gastropoda</taxon>
        <taxon>Heterobranchia</taxon>
        <taxon>Euthyneura</taxon>
        <taxon>Panpulmonata</taxon>
        <taxon>Eupulmonata</taxon>
        <taxon>Stylommatophora</taxon>
        <taxon>Helicina</taxon>
        <taxon>Arionoidea</taxon>
        <taxon>Arionidae</taxon>
        <taxon>Arion</taxon>
    </lineage>
</organism>
<accession>A0A0B7B852</accession>
<gene>
    <name evidence="1" type="primary">ORF165392</name>
</gene>
<sequence>MEARVLARALGQPFLCYSDVCMCDLKVLGINTHDLEELTIVQLETGSENGRMRTTC</sequence>
<protein>
    <submittedName>
        <fullName evidence="1">Uncharacterized protein</fullName>
    </submittedName>
</protein>
<dbReference type="AlphaFoldDB" id="A0A0B7B852"/>
<evidence type="ECO:0000313" key="1">
    <source>
        <dbReference type="EMBL" id="CEK88451.1"/>
    </source>
</evidence>
<name>A0A0B7B852_9EUPU</name>
<reference evidence="1" key="1">
    <citation type="submission" date="2014-12" db="EMBL/GenBank/DDBJ databases">
        <title>Insight into the proteome of Arion vulgaris.</title>
        <authorList>
            <person name="Aradska J."/>
            <person name="Bulat T."/>
            <person name="Smidak R."/>
            <person name="Sarate P."/>
            <person name="Gangsoo J."/>
            <person name="Sialana F."/>
            <person name="Bilban M."/>
            <person name="Lubec G."/>
        </authorList>
    </citation>
    <scope>NUCLEOTIDE SEQUENCE</scope>
    <source>
        <tissue evidence="1">Skin</tissue>
    </source>
</reference>